<feature type="compositionally biased region" description="Low complexity" evidence="3">
    <location>
        <begin position="57"/>
        <end position="78"/>
    </location>
</feature>
<dbReference type="SUPFAM" id="SSF46689">
    <property type="entry name" value="Homeodomain-like"/>
    <property type="match status" value="1"/>
</dbReference>
<dbReference type="InterPro" id="IPR010921">
    <property type="entry name" value="Trp_repressor/repl_initiator"/>
</dbReference>
<dbReference type="EMBL" id="BTSY01000005">
    <property type="protein sequence ID" value="GMT28088.1"/>
    <property type="molecule type" value="Genomic_DNA"/>
</dbReference>
<sequence length="380" mass="42133">DPSSFDCLPSTSSSILPTCSNPIPSAQWLADQLAPKVASFGPAAATVAPMLDMEPGASMTSATASTSSSTTAPSTSTSNPPRMSYPREFKLVVVDYFNNNGRNKYRTCKRFSITKSMLNGWISKVDKIRESRPGSLKSGRSGRKPQFPDIEKHLYIEYENEVTATGIKPGNKWIRDRARQLALDRADGSQASIDLLNCQFSERWLSNFKKRFSIPIGKECQPVPREKTIEELSAELGSRTDTVQRSIRDDEGTDPRSTPSSSTTIPAFEPYEKSSTSIISDSVLFNTDELASELLANSDQLPIQSFYDRFPSLCKKKAGPSTRSTSPDPSKRGRKVQFPKVEEILNERLQNRIKLGFKINNKWLQDEARDIASSVCPDAL</sequence>
<dbReference type="PANTHER" id="PTHR33215">
    <property type="entry name" value="PROTEIN DISTAL ANTENNA"/>
    <property type="match status" value="1"/>
</dbReference>
<reference evidence="5" key="1">
    <citation type="submission" date="2023-10" db="EMBL/GenBank/DDBJ databases">
        <title>Genome assembly of Pristionchus species.</title>
        <authorList>
            <person name="Yoshida K."/>
            <person name="Sommer R.J."/>
        </authorList>
    </citation>
    <scope>NUCLEOTIDE SEQUENCE</scope>
    <source>
        <strain evidence="5">RS5133</strain>
    </source>
</reference>
<evidence type="ECO:0000256" key="3">
    <source>
        <dbReference type="SAM" id="MobiDB-lite"/>
    </source>
</evidence>
<feature type="non-terminal residue" evidence="5">
    <location>
        <position position="380"/>
    </location>
</feature>
<dbReference type="InterPro" id="IPR006600">
    <property type="entry name" value="HTH_CenpB_DNA-bd_dom"/>
</dbReference>
<dbReference type="Pfam" id="PF03221">
    <property type="entry name" value="HTH_Tnp_Tc5"/>
    <property type="match status" value="1"/>
</dbReference>
<dbReference type="GO" id="GO:0005634">
    <property type="term" value="C:nucleus"/>
    <property type="evidence" value="ECO:0007669"/>
    <property type="project" value="UniProtKB-SubCell"/>
</dbReference>
<feature type="region of interest" description="Disordered" evidence="3">
    <location>
        <begin position="56"/>
        <end position="83"/>
    </location>
</feature>
<comment type="caution">
    <text evidence="5">The sequence shown here is derived from an EMBL/GenBank/DDBJ whole genome shotgun (WGS) entry which is preliminary data.</text>
</comment>
<dbReference type="PANTHER" id="PTHR33215:SF13">
    <property type="entry name" value="PROTEIN DISTAL ANTENNA"/>
    <property type="match status" value="1"/>
</dbReference>
<evidence type="ECO:0000256" key="1">
    <source>
        <dbReference type="ARBA" id="ARBA00004123"/>
    </source>
</evidence>
<protein>
    <recommendedName>
        <fullName evidence="4">HTH CENPB-type domain-containing protein</fullName>
    </recommendedName>
</protein>
<keyword evidence="6" id="KW-1185">Reference proteome</keyword>
<organism evidence="5 6">
    <name type="scientific">Pristionchus fissidentatus</name>
    <dbReference type="NCBI Taxonomy" id="1538716"/>
    <lineage>
        <taxon>Eukaryota</taxon>
        <taxon>Metazoa</taxon>
        <taxon>Ecdysozoa</taxon>
        <taxon>Nematoda</taxon>
        <taxon>Chromadorea</taxon>
        <taxon>Rhabditida</taxon>
        <taxon>Rhabditina</taxon>
        <taxon>Diplogasteromorpha</taxon>
        <taxon>Diplogasteroidea</taxon>
        <taxon>Neodiplogasteridae</taxon>
        <taxon>Pristionchus</taxon>
    </lineage>
</organism>
<dbReference type="SUPFAM" id="SSF48295">
    <property type="entry name" value="TrpR-like"/>
    <property type="match status" value="1"/>
</dbReference>
<comment type="subcellular location">
    <subcellularLocation>
        <location evidence="1">Nucleus</location>
    </subcellularLocation>
</comment>
<evidence type="ECO:0000313" key="6">
    <source>
        <dbReference type="Proteomes" id="UP001432322"/>
    </source>
</evidence>
<evidence type="ECO:0000313" key="5">
    <source>
        <dbReference type="EMBL" id="GMT28088.1"/>
    </source>
</evidence>
<feature type="region of interest" description="Disordered" evidence="3">
    <location>
        <begin position="317"/>
        <end position="336"/>
    </location>
</feature>
<evidence type="ECO:0000259" key="4">
    <source>
        <dbReference type="SMART" id="SM00674"/>
    </source>
</evidence>
<dbReference type="GO" id="GO:0043565">
    <property type="term" value="F:sequence-specific DNA binding"/>
    <property type="evidence" value="ECO:0007669"/>
    <property type="project" value="InterPro"/>
</dbReference>
<dbReference type="Gene3D" id="1.10.10.60">
    <property type="entry name" value="Homeodomain-like"/>
    <property type="match status" value="2"/>
</dbReference>
<name>A0AAV5WBN7_9BILA</name>
<proteinExistence type="predicted"/>
<dbReference type="SMART" id="SM00674">
    <property type="entry name" value="CENPB"/>
    <property type="match status" value="1"/>
</dbReference>
<keyword evidence="2" id="KW-0238">DNA-binding</keyword>
<gene>
    <name evidence="5" type="ORF">PFISCL1PPCAC_19385</name>
</gene>
<feature type="compositionally biased region" description="Low complexity" evidence="3">
    <location>
        <begin position="255"/>
        <end position="266"/>
    </location>
</feature>
<feature type="region of interest" description="Disordered" evidence="3">
    <location>
        <begin position="233"/>
        <end position="269"/>
    </location>
</feature>
<feature type="domain" description="HTH CENPB-type" evidence="4">
    <location>
        <begin position="144"/>
        <end position="218"/>
    </location>
</feature>
<accession>A0AAV5WBN7</accession>
<dbReference type="InterPro" id="IPR009057">
    <property type="entry name" value="Homeodomain-like_sf"/>
</dbReference>
<dbReference type="AlphaFoldDB" id="A0AAV5WBN7"/>
<feature type="non-terminal residue" evidence="5">
    <location>
        <position position="1"/>
    </location>
</feature>
<evidence type="ECO:0000256" key="2">
    <source>
        <dbReference type="ARBA" id="ARBA00023125"/>
    </source>
</evidence>
<dbReference type="Proteomes" id="UP001432322">
    <property type="component" value="Unassembled WGS sequence"/>
</dbReference>
<dbReference type="InterPro" id="IPR051839">
    <property type="entry name" value="RD_transcriptional_regulator"/>
</dbReference>